<gene>
    <name evidence="3" type="ORF">DASC09_038240</name>
</gene>
<dbReference type="InterPro" id="IPR036069">
    <property type="entry name" value="DUF34/NIF3_sf"/>
</dbReference>
<evidence type="ECO:0000313" key="4">
    <source>
        <dbReference type="Proteomes" id="UP001360560"/>
    </source>
</evidence>
<feature type="binding site" evidence="2">
    <location>
        <position position="80"/>
    </location>
    <ligand>
        <name>a divalent metal cation</name>
        <dbReference type="ChEBI" id="CHEBI:60240"/>
        <label>1</label>
    </ligand>
</feature>
<dbReference type="GO" id="GO:0005739">
    <property type="term" value="C:mitochondrion"/>
    <property type="evidence" value="ECO:0007669"/>
    <property type="project" value="TreeGrafter"/>
</dbReference>
<feature type="binding site" evidence="2">
    <location>
        <position position="261"/>
    </location>
    <ligand>
        <name>a divalent metal cation</name>
        <dbReference type="ChEBI" id="CHEBI:60240"/>
        <label>1</label>
    </ligand>
</feature>
<comment type="caution">
    <text evidence="3">The sequence shown here is derived from an EMBL/GenBank/DDBJ whole genome shotgun (WGS) entry which is preliminary data.</text>
</comment>
<dbReference type="RefSeq" id="XP_064853495.1">
    <property type="nucleotide sequence ID" value="XM_064997423.1"/>
</dbReference>
<dbReference type="EMBL" id="BTFZ01000011">
    <property type="protein sequence ID" value="GMM36499.1"/>
    <property type="molecule type" value="Genomic_DNA"/>
</dbReference>
<evidence type="ECO:0000256" key="1">
    <source>
        <dbReference type="ARBA" id="ARBA00006964"/>
    </source>
</evidence>
<comment type="similarity">
    <text evidence="1">Belongs to the GTP cyclohydrolase I type 2/NIF3 family.</text>
</comment>
<dbReference type="GeneID" id="90074474"/>
<dbReference type="Gene3D" id="3.40.1390.30">
    <property type="entry name" value="NIF3 (NGG1p interacting factor 3)-like"/>
    <property type="match status" value="1"/>
</dbReference>
<dbReference type="FunFam" id="3.40.1390.30:FF:000001">
    <property type="entry name" value="GTP cyclohydrolase 1 type 2"/>
    <property type="match status" value="1"/>
</dbReference>
<dbReference type="GO" id="GO:0046872">
    <property type="term" value="F:metal ion binding"/>
    <property type="evidence" value="ECO:0007669"/>
    <property type="project" value="UniProtKB-KW"/>
</dbReference>
<dbReference type="NCBIfam" id="TIGR00486">
    <property type="entry name" value="YbgI_SA1388"/>
    <property type="match status" value="1"/>
</dbReference>
<dbReference type="PANTHER" id="PTHR13799:SF13">
    <property type="entry name" value="NIF3-LIKE PROTEIN 1"/>
    <property type="match status" value="1"/>
</dbReference>
<feature type="binding site" evidence="2">
    <location>
        <position position="257"/>
    </location>
    <ligand>
        <name>a divalent metal cation</name>
        <dbReference type="ChEBI" id="CHEBI:60240"/>
        <label>1</label>
    </ligand>
</feature>
<reference evidence="3 4" key="1">
    <citation type="journal article" date="2023" name="Elife">
        <title>Identification of key yeast species and microbe-microbe interactions impacting larval growth of Drosophila in the wild.</title>
        <authorList>
            <person name="Mure A."/>
            <person name="Sugiura Y."/>
            <person name="Maeda R."/>
            <person name="Honda K."/>
            <person name="Sakurai N."/>
            <person name="Takahashi Y."/>
            <person name="Watada M."/>
            <person name="Katoh T."/>
            <person name="Gotoh A."/>
            <person name="Gotoh Y."/>
            <person name="Taniguchi I."/>
            <person name="Nakamura K."/>
            <person name="Hayashi T."/>
            <person name="Katayama T."/>
            <person name="Uemura T."/>
            <person name="Hattori Y."/>
        </authorList>
    </citation>
    <scope>NUCLEOTIDE SEQUENCE [LARGE SCALE GENOMIC DNA]</scope>
    <source>
        <strain evidence="3 4">SC-9</strain>
    </source>
</reference>
<dbReference type="Proteomes" id="UP001360560">
    <property type="component" value="Unassembled WGS sequence"/>
</dbReference>
<organism evidence="3 4">
    <name type="scientific">Saccharomycopsis crataegensis</name>
    <dbReference type="NCBI Taxonomy" id="43959"/>
    <lineage>
        <taxon>Eukaryota</taxon>
        <taxon>Fungi</taxon>
        <taxon>Dikarya</taxon>
        <taxon>Ascomycota</taxon>
        <taxon>Saccharomycotina</taxon>
        <taxon>Saccharomycetes</taxon>
        <taxon>Saccharomycopsidaceae</taxon>
        <taxon>Saccharomycopsis</taxon>
    </lineage>
</organism>
<keyword evidence="4" id="KW-1185">Reference proteome</keyword>
<dbReference type="Pfam" id="PF01784">
    <property type="entry name" value="DUF34_NIF3"/>
    <property type="match status" value="1"/>
</dbReference>
<dbReference type="InterPro" id="IPR002678">
    <property type="entry name" value="DUF34/NIF3"/>
</dbReference>
<proteinExistence type="inferred from homology"/>
<accession>A0AAV5QPA6</accession>
<name>A0AAV5QPA6_9ASCO</name>
<dbReference type="AlphaFoldDB" id="A0AAV5QPA6"/>
<evidence type="ECO:0000256" key="2">
    <source>
        <dbReference type="PIRSR" id="PIRSR602678-1"/>
    </source>
</evidence>
<evidence type="ECO:0000313" key="3">
    <source>
        <dbReference type="EMBL" id="GMM36499.1"/>
    </source>
</evidence>
<dbReference type="PANTHER" id="PTHR13799">
    <property type="entry name" value="NGG1 INTERACTING FACTOR 3"/>
    <property type="match status" value="1"/>
</dbReference>
<protein>
    <recommendedName>
        <fullName evidence="5">NGG1-interacting factor 3</fullName>
    </recommendedName>
</protein>
<keyword evidence="2" id="KW-0479">Metal-binding</keyword>
<feature type="binding site" evidence="2">
    <location>
        <position position="119"/>
    </location>
    <ligand>
        <name>a divalent metal cation</name>
        <dbReference type="ChEBI" id="CHEBI:60240"/>
        <label>1</label>
    </ligand>
</feature>
<sequence length="295" mass="32455">MSSKSALKTAVSAIQKLYPIELAERSWDNVGLLVDSTVASTFSESTSAPKPFKILLAIDLTRAVCREAVQKRVNLILAYHPFIFRGLKQIGSEIDPQQVSLVEIIKNNINVYCPHTSVDAVKGGVNDWLVESIVNGDKSLIKSSKPIDPSDGADMEENGMGRYVELNQPLKIFDIVSSIKSSLNIPYLQLASAQTPSLENHSDIQTVAICAGSGGELFKRYLNNPSTLPDLIYTGELSHHEILAFKERGCNVIVCNHSNTERGYLKTISKLLKEELSSDYSIEISYADKDPLQVV</sequence>
<dbReference type="SUPFAM" id="SSF102705">
    <property type="entry name" value="NIF3 (NGG1p interacting factor 3)-like"/>
    <property type="match status" value="1"/>
</dbReference>
<evidence type="ECO:0008006" key="5">
    <source>
        <dbReference type="Google" id="ProtNLM"/>
    </source>
</evidence>